<dbReference type="PANTHER" id="PTHR35149">
    <property type="entry name" value="SLL5132 PROTEIN"/>
    <property type="match status" value="1"/>
</dbReference>
<proteinExistence type="predicted"/>
<dbReference type="InterPro" id="IPR004919">
    <property type="entry name" value="GmrSD_N"/>
</dbReference>
<dbReference type="Pfam" id="PF03235">
    <property type="entry name" value="GmrSD_N"/>
    <property type="match status" value="1"/>
</dbReference>
<reference evidence="3 4" key="1">
    <citation type="journal article" date="2010" name="Stand. Genomic Sci.">
        <title>Complete genome sequence of Nocardiopsis dassonvillei type strain (IMRU 509).</title>
        <authorList>
            <person name="Sun H."/>
            <person name="Lapidus A."/>
            <person name="Nolan M."/>
            <person name="Lucas S."/>
            <person name="Del Rio T.G."/>
            <person name="Tice H."/>
            <person name="Cheng J.F."/>
            <person name="Tapia R."/>
            <person name="Han C."/>
            <person name="Goodwin L."/>
            <person name="Pitluck S."/>
            <person name="Pagani I."/>
            <person name="Ivanova N."/>
            <person name="Mavromatis K."/>
            <person name="Mikhailova N."/>
            <person name="Pati A."/>
            <person name="Chen A."/>
            <person name="Palaniappan K."/>
            <person name="Land M."/>
            <person name="Hauser L."/>
            <person name="Chang Y.J."/>
            <person name="Jeffries C.D."/>
            <person name="Djao O.D."/>
            <person name="Rohde M."/>
            <person name="Sikorski J."/>
            <person name="Goker M."/>
            <person name="Woyke T."/>
            <person name="Bristow J."/>
            <person name="Eisen J.A."/>
            <person name="Markowitz V."/>
            <person name="Hugenholtz P."/>
            <person name="Kyrpides N.C."/>
            <person name="Klenk H.P."/>
        </authorList>
    </citation>
    <scope>NUCLEOTIDE SEQUENCE [LARGE SCALE GENOMIC DNA]</scope>
    <source>
        <strain evidence="4">ATCC 23218 / DSM 43111 / CIP 107115 / JCM 7437 / KCTC 9190 / NBRC 14626 / NCTC 10488 / NRRL B-5397 / IMRU 509</strain>
    </source>
</reference>
<dbReference type="InterPro" id="IPR011089">
    <property type="entry name" value="GmrSD_C"/>
</dbReference>
<dbReference type="STRING" id="446468.Ndas_3077"/>
<dbReference type="AlphaFoldDB" id="D7B1R0"/>
<dbReference type="RefSeq" id="WP_013154093.1">
    <property type="nucleotide sequence ID" value="NC_014210.1"/>
</dbReference>
<dbReference type="Pfam" id="PF07510">
    <property type="entry name" value="GmrSD_C"/>
    <property type="match status" value="1"/>
</dbReference>
<dbReference type="EMBL" id="CP002040">
    <property type="protein sequence ID" value="ADH68486.1"/>
    <property type="molecule type" value="Genomic_DNA"/>
</dbReference>
<accession>D7B1R0</accession>
<name>D7B1R0_NOCDD</name>
<dbReference type="HOGENOM" id="CLU_011736_6_0_11"/>
<evidence type="ECO:0000313" key="3">
    <source>
        <dbReference type="EMBL" id="ADH68486.1"/>
    </source>
</evidence>
<dbReference type="eggNOG" id="COG1479">
    <property type="taxonomic scope" value="Bacteria"/>
</dbReference>
<dbReference type="GeneID" id="91485632"/>
<evidence type="ECO:0000313" key="4">
    <source>
        <dbReference type="Proteomes" id="UP000002219"/>
    </source>
</evidence>
<organism evidence="3 4">
    <name type="scientific">Nocardiopsis dassonvillei (strain ATCC 23218 / DSM 43111 / CIP 107115 / JCM 7437 / KCTC 9190 / NBRC 14626 / NCTC 10488 / NRRL B-5397 / IMRU 509)</name>
    <name type="common">Actinomadura dassonvillei</name>
    <dbReference type="NCBI Taxonomy" id="446468"/>
    <lineage>
        <taxon>Bacteria</taxon>
        <taxon>Bacillati</taxon>
        <taxon>Actinomycetota</taxon>
        <taxon>Actinomycetes</taxon>
        <taxon>Streptosporangiales</taxon>
        <taxon>Nocardiopsidaceae</taxon>
        <taxon>Nocardiopsis</taxon>
    </lineage>
</organism>
<evidence type="ECO:0000259" key="1">
    <source>
        <dbReference type="Pfam" id="PF03235"/>
    </source>
</evidence>
<feature type="domain" description="GmrSD restriction endonucleases N-terminal" evidence="1">
    <location>
        <begin position="12"/>
        <end position="230"/>
    </location>
</feature>
<feature type="domain" description="GmrSD restriction endonucleases C-terminal" evidence="2">
    <location>
        <begin position="424"/>
        <end position="547"/>
    </location>
</feature>
<evidence type="ECO:0008006" key="5">
    <source>
        <dbReference type="Google" id="ProtNLM"/>
    </source>
</evidence>
<evidence type="ECO:0000259" key="2">
    <source>
        <dbReference type="Pfam" id="PF07510"/>
    </source>
</evidence>
<keyword evidence="4" id="KW-1185">Reference proteome</keyword>
<dbReference type="Proteomes" id="UP000002219">
    <property type="component" value="Chromosome 1"/>
</dbReference>
<sequence length="555" mass="64095">MQQLEAHEVPLHKVFSSDYDFRIPDYQRPYAWEAEDALQLLDDLKEALERDREEPYFLGSAVLVKSKESAIAEVIDGQQRLTTLTILFAILRDQTKDAELRTELEKMVVEPGSKMLKLDPKPRLALRPKDVEFFREHVQTTGSVPGLLGLPRTALKTSAQEAVQTNAKVLSRALEGWSDERRLELAGMLSARTYLVVVSTPDLNSAHRIFSVMNARGLDLSPADIFKARIIGDLDPKLSSMYAAKWEDAEESLGRDDFADTFLHLRLIFSGERARRELLLEFPKQVLSRYLPGNGAEFIDDVLIPYTDAYAQIRDQSHSFPAGADKVSAWFKRLEQLDNSDWRPAALWAVRHHRHDPDWLDQFFRRLERLAASMFIRRVYRTPRIQRYVELVRELNSGKGLDARSFELSEEEKRATRAELDGELYLSTKVRRCVLLRLDEILADESGVVYEYETITVEHVLPQNPAPGWTSSFNQEQRDYWTHRVGNLVLLNRRKNSQAQNYGFLRKKEKYFMGKGGVVTFALTSQVLTHSEWTPEVIQERQERLVETLAREWDL</sequence>
<dbReference type="KEGG" id="nda:Ndas_3077"/>
<protein>
    <recommendedName>
        <fullName evidence="5">DUF262 domain-containing protein</fullName>
    </recommendedName>
</protein>
<dbReference type="PANTHER" id="PTHR35149:SF2">
    <property type="entry name" value="DUF262 DOMAIN-CONTAINING PROTEIN"/>
    <property type="match status" value="1"/>
</dbReference>
<dbReference type="OrthoDB" id="9798761at2"/>
<gene>
    <name evidence="3" type="ordered locus">Ndas_3077</name>
</gene>